<feature type="region of interest" description="Disordered" evidence="1">
    <location>
        <begin position="397"/>
        <end position="422"/>
    </location>
</feature>
<reference evidence="2" key="1">
    <citation type="submission" date="2020-01" db="EMBL/GenBank/DDBJ databases">
        <authorList>
            <consortium name="DOE Joint Genome Institute"/>
            <person name="Haridas S."/>
            <person name="Albert R."/>
            <person name="Binder M."/>
            <person name="Bloem J."/>
            <person name="Labutti K."/>
            <person name="Salamov A."/>
            <person name="Andreopoulos B."/>
            <person name="Baker S.E."/>
            <person name="Barry K."/>
            <person name="Bills G."/>
            <person name="Bluhm B.H."/>
            <person name="Cannon C."/>
            <person name="Castanera R."/>
            <person name="Culley D.E."/>
            <person name="Daum C."/>
            <person name="Ezra D."/>
            <person name="Gonzalez J.B."/>
            <person name="Henrissat B."/>
            <person name="Kuo A."/>
            <person name="Liang C."/>
            <person name="Lipzen A."/>
            <person name="Lutzoni F."/>
            <person name="Magnuson J."/>
            <person name="Mondo S."/>
            <person name="Nolan M."/>
            <person name="Ohm R."/>
            <person name="Pangilinan J."/>
            <person name="Park H.-J."/>
            <person name="Ramirez L."/>
            <person name="Alfaro M."/>
            <person name="Sun H."/>
            <person name="Tritt A."/>
            <person name="Yoshinaga Y."/>
            <person name="Zwiers L.-H."/>
            <person name="Turgeon B.G."/>
            <person name="Goodwin S.B."/>
            <person name="Spatafora J.W."/>
            <person name="Crous P.W."/>
            <person name="Grigoriev I.V."/>
        </authorList>
    </citation>
    <scope>NUCLEOTIDE SEQUENCE</scope>
    <source>
        <strain evidence="2">IPT5</strain>
    </source>
</reference>
<proteinExistence type="predicted"/>
<feature type="region of interest" description="Disordered" evidence="1">
    <location>
        <begin position="166"/>
        <end position="198"/>
    </location>
</feature>
<dbReference type="EMBL" id="MU006364">
    <property type="protein sequence ID" value="KAF2844781.1"/>
    <property type="molecule type" value="Genomic_DNA"/>
</dbReference>
<dbReference type="Proteomes" id="UP000799423">
    <property type="component" value="Unassembled WGS sequence"/>
</dbReference>
<organism evidence="2 3">
    <name type="scientific">Plenodomus tracheiphilus IPT5</name>
    <dbReference type="NCBI Taxonomy" id="1408161"/>
    <lineage>
        <taxon>Eukaryota</taxon>
        <taxon>Fungi</taxon>
        <taxon>Dikarya</taxon>
        <taxon>Ascomycota</taxon>
        <taxon>Pezizomycotina</taxon>
        <taxon>Dothideomycetes</taxon>
        <taxon>Pleosporomycetidae</taxon>
        <taxon>Pleosporales</taxon>
        <taxon>Pleosporineae</taxon>
        <taxon>Leptosphaeriaceae</taxon>
        <taxon>Plenodomus</taxon>
    </lineage>
</organism>
<evidence type="ECO:0000313" key="3">
    <source>
        <dbReference type="Proteomes" id="UP000799423"/>
    </source>
</evidence>
<dbReference type="AlphaFoldDB" id="A0A6A7ANH4"/>
<evidence type="ECO:0000313" key="2">
    <source>
        <dbReference type="EMBL" id="KAF2844781.1"/>
    </source>
</evidence>
<keyword evidence="3" id="KW-1185">Reference proteome</keyword>
<name>A0A6A7ANH4_9PLEO</name>
<protein>
    <submittedName>
        <fullName evidence="2">Uncharacterized protein</fullName>
    </submittedName>
</protein>
<evidence type="ECO:0000256" key="1">
    <source>
        <dbReference type="SAM" id="MobiDB-lite"/>
    </source>
</evidence>
<dbReference type="OrthoDB" id="3798283at2759"/>
<sequence>MAALSDIIVSLSSPEHASLFRTCYEKLVKHKGYAPDIPSPNQRQMRMIASRNPQIVDLYNELAARHAETDTDGEEKRPSGTCCRFGSPDIVLFSNLPNKKLFTFTLCKSGLGGCTMGSTLCPTNELSISLTTTPHLIAPLWRFFTSLRSGLVLLIRKMVSTRQQAAPRASTASTAYSPAPTSPIATPISTPRQGTPRSETATMQYLRTYVKSYVEPSTYNEYHKLIERLERVGPKQPKVRVELHRKLQNMCHDDNDLLELNNEVAKAHNEGLAGMHARYLLPVFETMEDEEGNQLHAQDETKERVAEPGQIHRVDGHITLPTSDQLSHASENRQDVRKENDALRNLAEQPHIVRSESNIMQLAMRNEDVRSNGEDVERLDAPIDDETQMRLDSISLIRTATDKPPSEGSITTPRNESPSGNKCGTMAMTNRESGSFVELGSRGRQTSMVAPRRILRALSSERLPKTQSAASYLAWLDQRGTRWPETPPFSAECVAISDRIKRPATKVIDEVQLHWLLETDGKRGDWHKAHRLEILGDDPRFHNEAGNPQNAWLNKTDSVF</sequence>
<gene>
    <name evidence="2" type="ORF">T440DRAFT_547117</name>
</gene>
<accession>A0A6A7ANH4</accession>
<feature type="compositionally biased region" description="Low complexity" evidence="1">
    <location>
        <begin position="166"/>
        <end position="192"/>
    </location>
</feature>
<feature type="compositionally biased region" description="Polar residues" evidence="1">
    <location>
        <begin position="408"/>
        <end position="422"/>
    </location>
</feature>